<dbReference type="SUPFAM" id="SSF69322">
    <property type="entry name" value="Tricorn protease domain 2"/>
    <property type="match status" value="1"/>
</dbReference>
<gene>
    <name evidence="1" type="ORF">Edafosvirus1_38</name>
</gene>
<organism evidence="1">
    <name type="scientific">Edafosvirus sp</name>
    <dbReference type="NCBI Taxonomy" id="2487765"/>
    <lineage>
        <taxon>Viruses</taxon>
        <taxon>Varidnaviria</taxon>
        <taxon>Bamfordvirae</taxon>
        <taxon>Nucleocytoviricota</taxon>
        <taxon>Megaviricetes</taxon>
        <taxon>Imitervirales</taxon>
        <taxon>Mimiviridae</taxon>
        <taxon>Klosneuvirinae</taxon>
    </lineage>
</organism>
<reference evidence="1" key="1">
    <citation type="submission" date="2018-10" db="EMBL/GenBank/DDBJ databases">
        <title>Hidden diversity of soil giant viruses.</title>
        <authorList>
            <person name="Schulz F."/>
            <person name="Alteio L."/>
            <person name="Goudeau D."/>
            <person name="Ryan E.M."/>
            <person name="Malmstrom R.R."/>
            <person name="Blanchard J."/>
            <person name="Woyke T."/>
        </authorList>
    </citation>
    <scope>NUCLEOTIDE SEQUENCE</scope>
    <source>
        <strain evidence="1">EDV1</strain>
    </source>
</reference>
<dbReference type="SMART" id="SM00320">
    <property type="entry name" value="WD40"/>
    <property type="match status" value="3"/>
</dbReference>
<sequence length="322" mass="36017">MTELKTTLLPSKSDFGIFSNDGKIKYYYRKLTHTETGKIINLPQISSCITAEDISRCGKLLVLGFESCACKRCACDSSINVYNTTDGSLIKRFDHGTLKATSNVKISPDNSHVVVCLGKSIMAFAMETGIKLWENEILSTYPCDIYFTDNHNFLLATCNEYNDERKYFCTLHNYNILTGESTLYQTIPVNDWTRRLIFSNDGKFLACGGYSGNVNIITIGENDTKNMILQTSQPKEGEYGGGGDVRSMAFSLDKKYFAAGSYGYCDVWDLQKGEKIASLSRKYTIGNGPKAFEMSSYVTVSFAPNNDLYLKAEYTCEMIKLP</sequence>
<proteinExistence type="predicted"/>
<dbReference type="EMBL" id="MK072066">
    <property type="protein sequence ID" value="AYV77707.1"/>
    <property type="molecule type" value="Genomic_DNA"/>
</dbReference>
<dbReference type="Gene3D" id="2.130.10.10">
    <property type="entry name" value="YVTN repeat-like/Quinoprotein amine dehydrogenase"/>
    <property type="match status" value="2"/>
</dbReference>
<accession>A0A3G4ZS33</accession>
<dbReference type="InterPro" id="IPR015943">
    <property type="entry name" value="WD40/YVTN_repeat-like_dom_sf"/>
</dbReference>
<dbReference type="InterPro" id="IPR001680">
    <property type="entry name" value="WD40_rpt"/>
</dbReference>
<dbReference type="Pfam" id="PF00400">
    <property type="entry name" value="WD40"/>
    <property type="match status" value="1"/>
</dbReference>
<name>A0A3G4ZS33_9VIRU</name>
<evidence type="ECO:0000313" key="1">
    <source>
        <dbReference type="EMBL" id="AYV77707.1"/>
    </source>
</evidence>
<protein>
    <submittedName>
        <fullName evidence="1">Uncharacterized protein</fullName>
    </submittedName>
</protein>